<dbReference type="SMART" id="SM00448">
    <property type="entry name" value="REC"/>
    <property type="match status" value="1"/>
</dbReference>
<comment type="caution">
    <text evidence="5">The sequence shown here is derived from an EMBL/GenBank/DDBJ whole genome shotgun (WGS) entry which is preliminary data.</text>
</comment>
<proteinExistence type="predicted"/>
<dbReference type="Pfam" id="PF00072">
    <property type="entry name" value="Response_reg"/>
    <property type="match status" value="1"/>
</dbReference>
<dbReference type="AlphaFoldDB" id="A0AAW6CWD3"/>
<dbReference type="InterPro" id="IPR011006">
    <property type="entry name" value="CheY-like_superfamily"/>
</dbReference>
<dbReference type="InterPro" id="IPR001789">
    <property type="entry name" value="Sig_transdc_resp-reg_receiver"/>
</dbReference>
<evidence type="ECO:0000256" key="2">
    <source>
        <dbReference type="ARBA" id="ARBA00024867"/>
    </source>
</evidence>
<comment type="function">
    <text evidence="2">May play the central regulatory role in sporulation. It may be an element of the effector pathway responsible for the activation of sporulation genes in response to nutritional stress. Spo0A may act in concert with spo0H (a sigma factor) to control the expression of some genes that are critical to the sporulation process.</text>
</comment>
<dbReference type="GO" id="GO:0000160">
    <property type="term" value="P:phosphorelay signal transduction system"/>
    <property type="evidence" value="ECO:0007669"/>
    <property type="project" value="InterPro"/>
</dbReference>
<gene>
    <name evidence="5" type="ORF">PNE09_02690</name>
</gene>
<dbReference type="SUPFAM" id="SSF52172">
    <property type="entry name" value="CheY-like"/>
    <property type="match status" value="1"/>
</dbReference>
<reference evidence="5" key="1">
    <citation type="submission" date="2023-01" db="EMBL/GenBank/DDBJ databases">
        <title>Human gut microbiome strain richness.</title>
        <authorList>
            <person name="Chen-Liaw A."/>
        </authorList>
    </citation>
    <scope>NUCLEOTIDE SEQUENCE</scope>
    <source>
        <strain evidence="5">1001283st1_G1_1001283B150217_161031</strain>
    </source>
</reference>
<protein>
    <recommendedName>
        <fullName evidence="1">Stage 0 sporulation protein A homolog</fullName>
    </recommendedName>
</protein>
<sequence length="128" mass="14112">MEKDLSKAKVLVCDDSMMVRNKMKKLLTAYGFTQIFEASDGAQAVEKFADIVPDVTFMDIVMPELSGVEALKLIKTNSPDAVVIMATSVGTVGNLSEAIKLGANDFLQKPVDEEQLYKLLDNYFKKEA</sequence>
<dbReference type="PANTHER" id="PTHR43228">
    <property type="entry name" value="TWO-COMPONENT RESPONSE REGULATOR"/>
    <property type="match status" value="1"/>
</dbReference>
<accession>A0AAW6CWD3</accession>
<evidence type="ECO:0000313" key="6">
    <source>
        <dbReference type="Proteomes" id="UP001210809"/>
    </source>
</evidence>
<evidence type="ECO:0000256" key="1">
    <source>
        <dbReference type="ARBA" id="ARBA00018672"/>
    </source>
</evidence>
<organism evidence="5 6">
    <name type="scientific">[Eubacterium] siraeum</name>
    <dbReference type="NCBI Taxonomy" id="39492"/>
    <lineage>
        <taxon>Bacteria</taxon>
        <taxon>Bacillati</taxon>
        <taxon>Bacillota</taxon>
        <taxon>Clostridia</taxon>
        <taxon>Eubacteriales</taxon>
        <taxon>Oscillospiraceae</taxon>
        <taxon>Oscillospiraceae incertae sedis</taxon>
    </lineage>
</organism>
<dbReference type="Gene3D" id="3.40.50.2300">
    <property type="match status" value="1"/>
</dbReference>
<dbReference type="PROSITE" id="PS50110">
    <property type="entry name" value="RESPONSE_REGULATORY"/>
    <property type="match status" value="1"/>
</dbReference>
<dbReference type="InterPro" id="IPR052048">
    <property type="entry name" value="ST_Response_Regulator"/>
</dbReference>
<evidence type="ECO:0000259" key="4">
    <source>
        <dbReference type="PROSITE" id="PS50110"/>
    </source>
</evidence>
<name>A0AAW6CWD3_9FIRM</name>
<dbReference type="Proteomes" id="UP001210809">
    <property type="component" value="Unassembled WGS sequence"/>
</dbReference>
<feature type="domain" description="Response regulatory" evidence="4">
    <location>
        <begin position="9"/>
        <end position="124"/>
    </location>
</feature>
<dbReference type="PANTHER" id="PTHR43228:SF1">
    <property type="entry name" value="TWO-COMPONENT RESPONSE REGULATOR ARR22"/>
    <property type="match status" value="1"/>
</dbReference>
<feature type="modified residue" description="4-aspartylphosphate" evidence="3">
    <location>
        <position position="59"/>
    </location>
</feature>
<evidence type="ECO:0000256" key="3">
    <source>
        <dbReference type="PROSITE-ProRule" id="PRU00169"/>
    </source>
</evidence>
<keyword evidence="3" id="KW-0597">Phosphoprotein</keyword>
<evidence type="ECO:0000313" key="5">
    <source>
        <dbReference type="EMBL" id="MDB8002970.1"/>
    </source>
</evidence>
<dbReference type="EMBL" id="JAQLXW010000003">
    <property type="protein sequence ID" value="MDB8002970.1"/>
    <property type="molecule type" value="Genomic_DNA"/>
</dbReference>